<dbReference type="PANTHER" id="PTHR30386:SF24">
    <property type="entry name" value="MULTIDRUG RESISTANCE EFFLUX PUMP"/>
    <property type="match status" value="1"/>
</dbReference>
<sequence>MTDTRIPVSPGPITEERAAEAPPAAPAAPAAPSAGPPAGSGWRPGRPSATALVVILLVAVAGILAVLAAWRLPPFVTPYESTDNAYVRGRTTVISPQVSGYVTAVLVRDFADVKAGEPLVRIDDRIYRQRVEQAQAQVDAQGATLANAAQSKRSRAANLAAQDAVVANAGAQLMRAQADMNRVNDLVTDGSVSLRERDQTLAALRQAQAGVRQANAAREIARQDVRTVIVGRGGQVAGVSGAEAARRLAQIDLANTLIRAPESGRLSEVGVRLGQYVTAGSQLMFLVPPETWVIANFKEAQTARMAVGQPASFTVDGLADARLTGRVERLSPAAGSEFAVLKADNATGNFTKVPQRIAVRIRIDPGQPLIDRLRPGMSVQARVDTSGGPRVR</sequence>
<dbReference type="PRINTS" id="PR01490">
    <property type="entry name" value="RTXTOXIND"/>
</dbReference>
<evidence type="ECO:0000256" key="2">
    <source>
        <dbReference type="SAM" id="Phobius"/>
    </source>
</evidence>
<dbReference type="InterPro" id="IPR058792">
    <property type="entry name" value="Beta-barrel_RND_2"/>
</dbReference>
<reference evidence="7" key="1">
    <citation type="journal article" date="2019" name="Int. J. Syst. Evol. Microbiol.">
        <title>The Global Catalogue of Microorganisms (GCM) 10K type strain sequencing project: providing services to taxonomists for standard genome sequencing and annotation.</title>
        <authorList>
            <consortium name="The Broad Institute Genomics Platform"/>
            <consortium name="The Broad Institute Genome Sequencing Center for Infectious Disease"/>
            <person name="Wu L."/>
            <person name="Ma J."/>
        </authorList>
    </citation>
    <scope>NUCLEOTIDE SEQUENCE [LARGE SCALE GENOMIC DNA]</scope>
    <source>
        <strain evidence="7">JCM 17498</strain>
    </source>
</reference>
<dbReference type="InterPro" id="IPR058624">
    <property type="entry name" value="MdtA-like_HH"/>
</dbReference>
<keyword evidence="2" id="KW-0472">Membrane</keyword>
<dbReference type="Pfam" id="PF25917">
    <property type="entry name" value="BSH_RND"/>
    <property type="match status" value="1"/>
</dbReference>
<dbReference type="RefSeq" id="WP_344692102.1">
    <property type="nucleotide sequence ID" value="NZ_BAABBF010000002.1"/>
</dbReference>
<keyword evidence="2" id="KW-0812">Transmembrane</keyword>
<feature type="transmembrane region" description="Helical" evidence="2">
    <location>
        <begin position="49"/>
        <end position="70"/>
    </location>
</feature>
<dbReference type="Gene3D" id="1.10.287.470">
    <property type="entry name" value="Helix hairpin bin"/>
    <property type="match status" value="2"/>
</dbReference>
<accession>A0ABP7D3Z7</accession>
<feature type="domain" description="Multidrug resistance protein MdtA-like barrel-sandwich hybrid" evidence="4">
    <location>
        <begin position="91"/>
        <end position="286"/>
    </location>
</feature>
<dbReference type="InterPro" id="IPR058625">
    <property type="entry name" value="MdtA-like_BSH"/>
</dbReference>
<evidence type="ECO:0000259" key="5">
    <source>
        <dbReference type="Pfam" id="PF25954"/>
    </source>
</evidence>
<feature type="compositionally biased region" description="Low complexity" evidence="1">
    <location>
        <begin position="27"/>
        <end position="43"/>
    </location>
</feature>
<dbReference type="Pfam" id="PF25876">
    <property type="entry name" value="HH_MFP_RND"/>
    <property type="match status" value="1"/>
</dbReference>
<dbReference type="PANTHER" id="PTHR30386">
    <property type="entry name" value="MEMBRANE FUSION SUBUNIT OF EMRAB-TOLC MULTIDRUG EFFLUX PUMP"/>
    <property type="match status" value="1"/>
</dbReference>
<evidence type="ECO:0000256" key="1">
    <source>
        <dbReference type="SAM" id="MobiDB-lite"/>
    </source>
</evidence>
<name>A0ABP7D3Z7_9SPHN</name>
<dbReference type="Gene3D" id="2.40.30.170">
    <property type="match status" value="1"/>
</dbReference>
<organism evidence="6 7">
    <name type="scientific">Sphingomonas cynarae</name>
    <dbReference type="NCBI Taxonomy" id="930197"/>
    <lineage>
        <taxon>Bacteria</taxon>
        <taxon>Pseudomonadati</taxon>
        <taxon>Pseudomonadota</taxon>
        <taxon>Alphaproteobacteria</taxon>
        <taxon>Sphingomonadales</taxon>
        <taxon>Sphingomonadaceae</taxon>
        <taxon>Sphingomonas</taxon>
    </lineage>
</organism>
<dbReference type="Pfam" id="PF25954">
    <property type="entry name" value="Beta-barrel_RND_2"/>
    <property type="match status" value="1"/>
</dbReference>
<dbReference type="Proteomes" id="UP001500523">
    <property type="component" value="Unassembled WGS sequence"/>
</dbReference>
<dbReference type="Gene3D" id="2.40.50.100">
    <property type="match status" value="1"/>
</dbReference>
<evidence type="ECO:0000313" key="6">
    <source>
        <dbReference type="EMBL" id="GAA3700369.1"/>
    </source>
</evidence>
<protein>
    <submittedName>
        <fullName evidence="6">HlyD family secretion protein</fullName>
    </submittedName>
</protein>
<feature type="domain" description="Multidrug resistance protein MdtA-like alpha-helical hairpin" evidence="3">
    <location>
        <begin position="161"/>
        <end position="223"/>
    </location>
</feature>
<feature type="domain" description="CusB-like beta-barrel" evidence="5">
    <location>
        <begin position="292"/>
        <end position="334"/>
    </location>
</feature>
<keyword evidence="7" id="KW-1185">Reference proteome</keyword>
<keyword evidence="2" id="KW-1133">Transmembrane helix</keyword>
<comment type="caution">
    <text evidence="6">The sequence shown here is derived from an EMBL/GenBank/DDBJ whole genome shotgun (WGS) entry which is preliminary data.</text>
</comment>
<evidence type="ECO:0000259" key="3">
    <source>
        <dbReference type="Pfam" id="PF25876"/>
    </source>
</evidence>
<evidence type="ECO:0000259" key="4">
    <source>
        <dbReference type="Pfam" id="PF25917"/>
    </source>
</evidence>
<feature type="region of interest" description="Disordered" evidence="1">
    <location>
        <begin position="1"/>
        <end position="43"/>
    </location>
</feature>
<dbReference type="InterPro" id="IPR050739">
    <property type="entry name" value="MFP"/>
</dbReference>
<dbReference type="EMBL" id="BAABBF010000002">
    <property type="protein sequence ID" value="GAA3700369.1"/>
    <property type="molecule type" value="Genomic_DNA"/>
</dbReference>
<dbReference type="SUPFAM" id="SSF111369">
    <property type="entry name" value="HlyD-like secretion proteins"/>
    <property type="match status" value="3"/>
</dbReference>
<gene>
    <name evidence="6" type="ORF">GCM10022268_08010</name>
</gene>
<proteinExistence type="predicted"/>
<evidence type="ECO:0000313" key="7">
    <source>
        <dbReference type="Proteomes" id="UP001500523"/>
    </source>
</evidence>